<dbReference type="AlphaFoldDB" id="A0A8J3ULY1"/>
<keyword evidence="2" id="KW-1185">Reference proteome</keyword>
<comment type="caution">
    <text evidence="1">The sequence shown here is derived from an EMBL/GenBank/DDBJ whole genome shotgun (WGS) entry which is preliminary data.</text>
</comment>
<name>A0A8J3ULY1_9ACTN</name>
<gene>
    <name evidence="1" type="ORF">Psi02_32790</name>
</gene>
<proteinExistence type="predicted"/>
<accession>A0A8J3ULY1</accession>
<organism evidence="1 2">
    <name type="scientific">Planotetraspora silvatica</name>
    <dbReference type="NCBI Taxonomy" id="234614"/>
    <lineage>
        <taxon>Bacteria</taxon>
        <taxon>Bacillati</taxon>
        <taxon>Actinomycetota</taxon>
        <taxon>Actinomycetes</taxon>
        <taxon>Streptosporangiales</taxon>
        <taxon>Streptosporangiaceae</taxon>
        <taxon>Planotetraspora</taxon>
    </lineage>
</organism>
<evidence type="ECO:0000313" key="2">
    <source>
        <dbReference type="Proteomes" id="UP000644610"/>
    </source>
</evidence>
<protein>
    <submittedName>
        <fullName evidence="1">Uncharacterized protein</fullName>
    </submittedName>
</protein>
<evidence type="ECO:0000313" key="1">
    <source>
        <dbReference type="EMBL" id="GII46855.1"/>
    </source>
</evidence>
<sequence>MLAGVAAEAGAAITVPARAAAPASTAVRCKMFFMGGLPVELAVIHRQRYEGAIFK</sequence>
<reference evidence="1" key="1">
    <citation type="submission" date="2021-01" db="EMBL/GenBank/DDBJ databases">
        <title>Whole genome shotgun sequence of Planotetraspora silvatica NBRC 100141.</title>
        <authorList>
            <person name="Komaki H."/>
            <person name="Tamura T."/>
        </authorList>
    </citation>
    <scope>NUCLEOTIDE SEQUENCE</scope>
    <source>
        <strain evidence="1">NBRC 100141</strain>
    </source>
</reference>
<dbReference type="Proteomes" id="UP000644610">
    <property type="component" value="Unassembled WGS sequence"/>
</dbReference>
<dbReference type="EMBL" id="BOOQ01000021">
    <property type="protein sequence ID" value="GII46855.1"/>
    <property type="molecule type" value="Genomic_DNA"/>
</dbReference>